<evidence type="ECO:0000313" key="2">
    <source>
        <dbReference type="Proteomes" id="UP000026960"/>
    </source>
</evidence>
<keyword evidence="2" id="KW-1185">Reference proteome</keyword>
<dbReference type="AlphaFoldDB" id="A0A0D3HWX0"/>
<dbReference type="HOGENOM" id="CLU_2336965_0_0_1"/>
<reference evidence="1" key="1">
    <citation type="journal article" date="2009" name="Rice">
        <title>De Novo Next Generation Sequencing of Plant Genomes.</title>
        <authorList>
            <person name="Rounsley S."/>
            <person name="Marri P.R."/>
            <person name="Yu Y."/>
            <person name="He R."/>
            <person name="Sisneros N."/>
            <person name="Goicoechea J.L."/>
            <person name="Lee S.J."/>
            <person name="Angelova A."/>
            <person name="Kudrna D."/>
            <person name="Luo M."/>
            <person name="Affourtit J."/>
            <person name="Desany B."/>
            <person name="Knight J."/>
            <person name="Niazi F."/>
            <person name="Egholm M."/>
            <person name="Wing R.A."/>
        </authorList>
    </citation>
    <scope>NUCLEOTIDE SEQUENCE [LARGE SCALE GENOMIC DNA]</scope>
    <source>
        <strain evidence="1">cv. IRGC 105608</strain>
    </source>
</reference>
<organism evidence="1">
    <name type="scientific">Oryza barthii</name>
    <dbReference type="NCBI Taxonomy" id="65489"/>
    <lineage>
        <taxon>Eukaryota</taxon>
        <taxon>Viridiplantae</taxon>
        <taxon>Streptophyta</taxon>
        <taxon>Embryophyta</taxon>
        <taxon>Tracheophyta</taxon>
        <taxon>Spermatophyta</taxon>
        <taxon>Magnoliopsida</taxon>
        <taxon>Liliopsida</taxon>
        <taxon>Poales</taxon>
        <taxon>Poaceae</taxon>
        <taxon>BOP clade</taxon>
        <taxon>Oryzoideae</taxon>
        <taxon>Oryzeae</taxon>
        <taxon>Oryzinae</taxon>
        <taxon>Oryza</taxon>
    </lineage>
</organism>
<proteinExistence type="predicted"/>
<accession>A0A0D3HWX0</accession>
<dbReference type="EnsemblPlants" id="OBART12G19240.5">
    <property type="protein sequence ID" value="OBART12G19240.5"/>
    <property type="gene ID" value="OBART12G19240"/>
</dbReference>
<reference evidence="1" key="2">
    <citation type="submission" date="2015-03" db="UniProtKB">
        <authorList>
            <consortium name="EnsemblPlants"/>
        </authorList>
    </citation>
    <scope>IDENTIFICATION</scope>
</reference>
<name>A0A0D3HWX0_9ORYZ</name>
<evidence type="ECO:0000313" key="1">
    <source>
        <dbReference type="EnsemblPlants" id="OBART12G19240.5"/>
    </source>
</evidence>
<sequence length="98" mass="10905">MAGCVKYQNIFFPSPSRGFKLLPKIQSPIPPSAPPPFVSPSFQIPSPLLSSLLAATAYLPPPLEASRRFREAAAERLQGHRLRERKVWFGEAQEGMRS</sequence>
<protein>
    <submittedName>
        <fullName evidence="1">Uncharacterized protein</fullName>
    </submittedName>
</protein>
<dbReference type="Gramene" id="OBART12G19240.5">
    <property type="protein sequence ID" value="OBART12G19240.5"/>
    <property type="gene ID" value="OBART12G19240"/>
</dbReference>
<dbReference type="Proteomes" id="UP000026960">
    <property type="component" value="Chromosome 12"/>
</dbReference>